<keyword evidence="1" id="KW-0812">Transmembrane</keyword>
<sequence>MEKIINIAIKILMVGGLFGLFLGLSLVLELAFIR</sequence>
<protein>
    <submittedName>
        <fullName evidence="2">Uncharacterized protein</fullName>
    </submittedName>
</protein>
<dbReference type="EMBL" id="LR798310">
    <property type="protein sequence ID" value="CAB5222667.1"/>
    <property type="molecule type" value="Genomic_DNA"/>
</dbReference>
<organism evidence="2">
    <name type="scientific">uncultured Caudovirales phage</name>
    <dbReference type="NCBI Taxonomy" id="2100421"/>
    <lineage>
        <taxon>Viruses</taxon>
        <taxon>Duplodnaviria</taxon>
        <taxon>Heunggongvirae</taxon>
        <taxon>Uroviricota</taxon>
        <taxon>Caudoviricetes</taxon>
        <taxon>Peduoviridae</taxon>
        <taxon>Maltschvirus</taxon>
        <taxon>Maltschvirus maltsch</taxon>
    </lineage>
</organism>
<gene>
    <name evidence="2" type="ORF">UFOVP367_31</name>
</gene>
<name>A0A6J7WXY5_9CAUD</name>
<evidence type="ECO:0000313" key="2">
    <source>
        <dbReference type="EMBL" id="CAB5222667.1"/>
    </source>
</evidence>
<feature type="transmembrane region" description="Helical" evidence="1">
    <location>
        <begin position="12"/>
        <end position="33"/>
    </location>
</feature>
<keyword evidence="1" id="KW-0472">Membrane</keyword>
<proteinExistence type="predicted"/>
<keyword evidence="1" id="KW-1133">Transmembrane helix</keyword>
<evidence type="ECO:0000256" key="1">
    <source>
        <dbReference type="SAM" id="Phobius"/>
    </source>
</evidence>
<accession>A0A6J7WXY5</accession>
<reference evidence="2" key="1">
    <citation type="submission" date="2020-05" db="EMBL/GenBank/DDBJ databases">
        <authorList>
            <person name="Chiriac C."/>
            <person name="Salcher M."/>
            <person name="Ghai R."/>
            <person name="Kavagutti S V."/>
        </authorList>
    </citation>
    <scope>NUCLEOTIDE SEQUENCE</scope>
</reference>